<evidence type="ECO:0000256" key="2">
    <source>
        <dbReference type="ARBA" id="ARBA00012438"/>
    </source>
</evidence>
<dbReference type="EC" id="2.7.13.3" evidence="2"/>
<keyword evidence="3" id="KW-0597">Phosphoprotein</keyword>
<feature type="transmembrane region" description="Helical" evidence="6">
    <location>
        <begin position="294"/>
        <end position="313"/>
    </location>
</feature>
<evidence type="ECO:0000256" key="3">
    <source>
        <dbReference type="ARBA" id="ARBA00022553"/>
    </source>
</evidence>
<sequence>MFTMIRFPIKLSAISRHRIFISAIVMATIASSTIIGYYTYQRAYQALLKKLQNHALKEVKDGVQEVDQWISQRKTEVETIANSPTARSLDWDQIKPYLVQEAERIEPFNLGAFFEKTGRFHTSQGKTNQAQDRLYFQRAMQGKVNVSDPLISRSTGLLQIMIVAPITPDAPLDYQSQGAIAAPVPLKRLIQVIEQLSYGPNSYAFMLDSQGVPIVPRDLEIFGFESNEPTSLLKNKDPVLRLLAQQMVNGNQGINLVNWLDRKYYLAYVPLEEANFSIALVIPRQNIDQDLRPLHILAFMIVAVVLLMLFVVWRAQNWEQNYLRQAKEKSDKNAHELSVTLAELQWTQAQLVQTEKMSSLGQLVAGVAHEFNNPVNFIHGNLIYAHQYFNDLTELVKTYQDYTPDPPEEITQKLEEIDWDFLESDLHKLLNSMKSGTERVRQLVKGLRTFSSLDEEGRKLVNLNEHLDLTLSILVNRLNLKVNDEKILVIRDYREWPLIECYPGLLNQVFLNLLNNSIDAIEEAVQQGKWSDQNLEQPKIEIRTEVLNSGEIKVTIKDNGVGIPDQIRERIFDPFFTTKVVGKGTGLGLATSYQIVVNKHQGILNYHSTLNEGSEFYLQLPSTYGDLCCCRST</sequence>
<dbReference type="PROSITE" id="PS50109">
    <property type="entry name" value="HIS_KIN"/>
    <property type="match status" value="1"/>
</dbReference>
<accession>A0A1L9QX48</accession>
<dbReference type="CDD" id="cd12912">
    <property type="entry name" value="PDC2_MCP_like"/>
    <property type="match status" value="1"/>
</dbReference>
<dbReference type="CDD" id="cd00082">
    <property type="entry name" value="HisKA"/>
    <property type="match status" value="1"/>
</dbReference>
<keyword evidence="6" id="KW-1133">Transmembrane helix</keyword>
<reference evidence="8" key="1">
    <citation type="submission" date="2016-10" db="EMBL/GenBank/DDBJ databases">
        <title>CRISPR-Cas defence system in Roseofilum reptotaenium: evidence of a bacteriophage-cyanobacterium arms race in the coral black band disease.</title>
        <authorList>
            <person name="Buerger P."/>
            <person name="Wood-Charlson E.M."/>
            <person name="Weynberg K.D."/>
            <person name="Willis B."/>
            <person name="Van Oppen M.J."/>
        </authorList>
    </citation>
    <scope>NUCLEOTIDE SEQUENCE [LARGE SCALE GENOMIC DNA]</scope>
    <source>
        <strain evidence="8">AO1-A</strain>
    </source>
</reference>
<dbReference type="Pfam" id="PF02518">
    <property type="entry name" value="HATPase_c"/>
    <property type="match status" value="1"/>
</dbReference>
<dbReference type="InterPro" id="IPR004358">
    <property type="entry name" value="Sig_transdc_His_kin-like_C"/>
</dbReference>
<keyword evidence="4" id="KW-0418">Kinase</keyword>
<gene>
    <name evidence="8" type="ORF">BI308_01930</name>
</gene>
<dbReference type="InterPro" id="IPR003594">
    <property type="entry name" value="HATPase_dom"/>
</dbReference>
<evidence type="ECO:0000256" key="5">
    <source>
        <dbReference type="ARBA" id="ARBA00023012"/>
    </source>
</evidence>
<dbReference type="Gene3D" id="1.10.287.130">
    <property type="match status" value="1"/>
</dbReference>
<proteinExistence type="predicted"/>
<dbReference type="Proteomes" id="UP000183940">
    <property type="component" value="Unassembled WGS sequence"/>
</dbReference>
<evidence type="ECO:0000313" key="9">
    <source>
        <dbReference type="Proteomes" id="UP000183940"/>
    </source>
</evidence>
<dbReference type="SUPFAM" id="SSF47384">
    <property type="entry name" value="Homodimeric domain of signal transducing histidine kinase"/>
    <property type="match status" value="1"/>
</dbReference>
<dbReference type="PRINTS" id="PR00344">
    <property type="entry name" value="BCTRLSENSOR"/>
</dbReference>
<comment type="caution">
    <text evidence="8">The sequence shown here is derived from an EMBL/GenBank/DDBJ whole genome shotgun (WGS) entry which is preliminary data.</text>
</comment>
<evidence type="ECO:0000256" key="6">
    <source>
        <dbReference type="SAM" id="Phobius"/>
    </source>
</evidence>
<evidence type="ECO:0000259" key="7">
    <source>
        <dbReference type="PROSITE" id="PS50109"/>
    </source>
</evidence>
<keyword evidence="5" id="KW-0902">Two-component regulatory system</keyword>
<comment type="catalytic activity">
    <reaction evidence="1">
        <text>ATP + protein L-histidine = ADP + protein N-phospho-L-histidine.</text>
        <dbReference type="EC" id="2.7.13.3"/>
    </reaction>
</comment>
<evidence type="ECO:0000256" key="4">
    <source>
        <dbReference type="ARBA" id="ARBA00022777"/>
    </source>
</evidence>
<dbReference type="SMART" id="SM00388">
    <property type="entry name" value="HisKA"/>
    <property type="match status" value="1"/>
</dbReference>
<organism evidence="8 9">
    <name type="scientific">Roseofilum reptotaenium AO1-A</name>
    <dbReference type="NCBI Taxonomy" id="1925591"/>
    <lineage>
        <taxon>Bacteria</taxon>
        <taxon>Bacillati</taxon>
        <taxon>Cyanobacteriota</taxon>
        <taxon>Cyanophyceae</taxon>
        <taxon>Desertifilales</taxon>
        <taxon>Desertifilaceae</taxon>
        <taxon>Roseofilum</taxon>
    </lineage>
</organism>
<feature type="transmembrane region" description="Helical" evidence="6">
    <location>
        <begin position="20"/>
        <end position="40"/>
    </location>
</feature>
<keyword evidence="6" id="KW-0472">Membrane</keyword>
<name>A0A1L9QX48_9CYAN</name>
<dbReference type="InterPro" id="IPR036097">
    <property type="entry name" value="HisK_dim/P_sf"/>
</dbReference>
<keyword evidence="9" id="KW-1185">Reference proteome</keyword>
<dbReference type="CDD" id="cd18773">
    <property type="entry name" value="PDC1_HK_sensor"/>
    <property type="match status" value="1"/>
</dbReference>
<dbReference type="STRING" id="1925591.BI308_01930"/>
<dbReference type="AlphaFoldDB" id="A0A1L9QX48"/>
<dbReference type="InterPro" id="IPR036890">
    <property type="entry name" value="HATPase_C_sf"/>
</dbReference>
<dbReference type="PANTHER" id="PTHR43065">
    <property type="entry name" value="SENSOR HISTIDINE KINASE"/>
    <property type="match status" value="1"/>
</dbReference>
<dbReference type="EMBL" id="MLAW01000002">
    <property type="protein sequence ID" value="OJJ27270.1"/>
    <property type="molecule type" value="Genomic_DNA"/>
</dbReference>
<feature type="domain" description="Histidine kinase" evidence="7">
    <location>
        <begin position="366"/>
        <end position="624"/>
    </location>
</feature>
<dbReference type="Gene3D" id="3.30.565.10">
    <property type="entry name" value="Histidine kinase-like ATPase, C-terminal domain"/>
    <property type="match status" value="1"/>
</dbReference>
<dbReference type="InterPro" id="IPR005467">
    <property type="entry name" value="His_kinase_dom"/>
</dbReference>
<protein>
    <recommendedName>
        <fullName evidence="2">histidine kinase</fullName>
        <ecNumber evidence="2">2.7.13.3</ecNumber>
    </recommendedName>
</protein>
<dbReference type="InterPro" id="IPR003661">
    <property type="entry name" value="HisK_dim/P_dom"/>
</dbReference>
<keyword evidence="4" id="KW-0808">Transferase</keyword>
<evidence type="ECO:0000256" key="1">
    <source>
        <dbReference type="ARBA" id="ARBA00000085"/>
    </source>
</evidence>
<evidence type="ECO:0000313" key="8">
    <source>
        <dbReference type="EMBL" id="OJJ27270.1"/>
    </source>
</evidence>
<dbReference type="SUPFAM" id="SSF55874">
    <property type="entry name" value="ATPase domain of HSP90 chaperone/DNA topoisomerase II/histidine kinase"/>
    <property type="match status" value="1"/>
</dbReference>
<dbReference type="SMART" id="SM00387">
    <property type="entry name" value="HATPase_c"/>
    <property type="match status" value="1"/>
</dbReference>
<dbReference type="Gene3D" id="3.30.450.20">
    <property type="entry name" value="PAS domain"/>
    <property type="match status" value="2"/>
</dbReference>
<dbReference type="GO" id="GO:0000155">
    <property type="term" value="F:phosphorelay sensor kinase activity"/>
    <property type="evidence" value="ECO:0007669"/>
    <property type="project" value="InterPro"/>
</dbReference>
<keyword evidence="6" id="KW-0812">Transmembrane</keyword>
<dbReference type="PANTHER" id="PTHR43065:SF50">
    <property type="entry name" value="HISTIDINE KINASE"/>
    <property type="match status" value="1"/>
</dbReference>